<accession>A0A1Y1JNL3</accession>
<feature type="transmembrane region" description="Helical" evidence="1">
    <location>
        <begin position="123"/>
        <end position="145"/>
    </location>
</feature>
<reference evidence="3" key="1">
    <citation type="submission" date="2017-04" db="EMBL/GenBank/DDBJ databases">
        <title>Plasmodium gonderi genome.</title>
        <authorList>
            <person name="Arisue N."/>
            <person name="Honma H."/>
            <person name="Kawai S."/>
            <person name="Tougan T."/>
            <person name="Tanabe K."/>
            <person name="Horii T."/>
        </authorList>
    </citation>
    <scope>NUCLEOTIDE SEQUENCE [LARGE SCALE GENOMIC DNA]</scope>
    <source>
        <strain evidence="3">ATCC 30045</strain>
    </source>
</reference>
<evidence type="ECO:0000313" key="3">
    <source>
        <dbReference type="Proteomes" id="UP000195521"/>
    </source>
</evidence>
<organism evidence="2 3">
    <name type="scientific">Plasmodium gonderi</name>
    <dbReference type="NCBI Taxonomy" id="77519"/>
    <lineage>
        <taxon>Eukaryota</taxon>
        <taxon>Sar</taxon>
        <taxon>Alveolata</taxon>
        <taxon>Apicomplexa</taxon>
        <taxon>Aconoidasida</taxon>
        <taxon>Haemosporida</taxon>
        <taxon>Plasmodiidae</taxon>
        <taxon>Plasmodium</taxon>
        <taxon>Plasmodium (Plasmodium)</taxon>
    </lineage>
</organism>
<keyword evidence="1" id="KW-0812">Transmembrane</keyword>
<sequence length="249" mass="29032">MILNYLFDKSTVRYENKIEKKKKDNLVSLQNCIENMSITFILVGSIILMISLLMNTLFVENAKNSSIYKLYYLTSGLWFIIIIVQVLTFLFSSTIFQNTTHFFLNEEKKNPVSDWNPLSTGLFLTNIITFICMSVLSFCGIFSYVVKTYSETNGSMLAATIFSFSTNLMFLAVQFLYILLKIHKIKNIKFSRYLPFFLPGFSCMLESITLNVENKIRQNLLDKNSKRKMQKKKLKDHMIHQDENIFLIS</sequence>
<dbReference type="GeneID" id="39748372"/>
<keyword evidence="3" id="KW-1185">Reference proteome</keyword>
<dbReference type="OMA" id="HKWNPLS"/>
<dbReference type="EMBL" id="BDQF01000012">
    <property type="protein sequence ID" value="GAW81644.1"/>
    <property type="molecule type" value="Genomic_DNA"/>
</dbReference>
<dbReference type="Proteomes" id="UP000195521">
    <property type="component" value="Unassembled WGS sequence"/>
</dbReference>
<protein>
    <submittedName>
        <fullName evidence="2">Uncharacterized protein</fullName>
    </submittedName>
</protein>
<comment type="caution">
    <text evidence="2">The sequence shown here is derived from an EMBL/GenBank/DDBJ whole genome shotgun (WGS) entry which is preliminary data.</text>
</comment>
<gene>
    <name evidence="2" type="ORF">PGO_110930</name>
</gene>
<dbReference type="AlphaFoldDB" id="A0A1Y1JNL3"/>
<feature type="transmembrane region" description="Helical" evidence="1">
    <location>
        <begin position="36"/>
        <end position="58"/>
    </location>
</feature>
<dbReference type="OrthoDB" id="375791at2759"/>
<evidence type="ECO:0000313" key="2">
    <source>
        <dbReference type="EMBL" id="GAW81644.1"/>
    </source>
</evidence>
<dbReference type="RefSeq" id="XP_028544233.1">
    <property type="nucleotide sequence ID" value="XM_028688432.1"/>
</dbReference>
<keyword evidence="1" id="KW-1133">Transmembrane helix</keyword>
<name>A0A1Y1JNL3_PLAGO</name>
<proteinExistence type="predicted"/>
<feature type="transmembrane region" description="Helical" evidence="1">
    <location>
        <begin position="157"/>
        <end position="180"/>
    </location>
</feature>
<evidence type="ECO:0000256" key="1">
    <source>
        <dbReference type="SAM" id="Phobius"/>
    </source>
</evidence>
<feature type="transmembrane region" description="Helical" evidence="1">
    <location>
        <begin position="70"/>
        <end position="96"/>
    </location>
</feature>
<keyword evidence="1" id="KW-0472">Membrane</keyword>